<feature type="non-terminal residue" evidence="2">
    <location>
        <position position="1"/>
    </location>
</feature>
<keyword evidence="3" id="KW-1185">Reference proteome</keyword>
<sequence>GSWSGEELNDIMMLLETTDFIHLIEPVMSGSEGPQKRTAASDESEFSPSPPKRRQVDRAVVGRRKRHRRRVTRARTRQRRPLVAQDVVVKPDGPRITDLDISMGRRERIDVDMAWER</sequence>
<organism evidence="2 3">
    <name type="scientific">Lymnaea stagnalis</name>
    <name type="common">Great pond snail</name>
    <name type="synonym">Helix stagnalis</name>
    <dbReference type="NCBI Taxonomy" id="6523"/>
    <lineage>
        <taxon>Eukaryota</taxon>
        <taxon>Metazoa</taxon>
        <taxon>Spiralia</taxon>
        <taxon>Lophotrochozoa</taxon>
        <taxon>Mollusca</taxon>
        <taxon>Gastropoda</taxon>
        <taxon>Heterobranchia</taxon>
        <taxon>Euthyneura</taxon>
        <taxon>Panpulmonata</taxon>
        <taxon>Hygrophila</taxon>
        <taxon>Lymnaeoidea</taxon>
        <taxon>Lymnaeidae</taxon>
        <taxon>Lymnaea</taxon>
    </lineage>
</organism>
<feature type="region of interest" description="Disordered" evidence="1">
    <location>
        <begin position="27"/>
        <end position="79"/>
    </location>
</feature>
<dbReference type="AlphaFoldDB" id="A0AAV2HTA3"/>
<evidence type="ECO:0000313" key="2">
    <source>
        <dbReference type="EMBL" id="CAL1537351.1"/>
    </source>
</evidence>
<reference evidence="2 3" key="1">
    <citation type="submission" date="2024-04" db="EMBL/GenBank/DDBJ databases">
        <authorList>
            <consortium name="Genoscope - CEA"/>
            <person name="William W."/>
        </authorList>
    </citation>
    <scope>NUCLEOTIDE SEQUENCE [LARGE SCALE GENOMIC DNA]</scope>
</reference>
<dbReference type="Proteomes" id="UP001497497">
    <property type="component" value="Unassembled WGS sequence"/>
</dbReference>
<feature type="non-terminal residue" evidence="2">
    <location>
        <position position="117"/>
    </location>
</feature>
<dbReference type="EMBL" id="CAXITT010000259">
    <property type="protein sequence ID" value="CAL1537351.1"/>
    <property type="molecule type" value="Genomic_DNA"/>
</dbReference>
<evidence type="ECO:0000256" key="1">
    <source>
        <dbReference type="SAM" id="MobiDB-lite"/>
    </source>
</evidence>
<comment type="caution">
    <text evidence="2">The sequence shown here is derived from an EMBL/GenBank/DDBJ whole genome shotgun (WGS) entry which is preliminary data.</text>
</comment>
<proteinExistence type="predicted"/>
<accession>A0AAV2HTA3</accession>
<feature type="compositionally biased region" description="Basic residues" evidence="1">
    <location>
        <begin position="51"/>
        <end position="79"/>
    </location>
</feature>
<evidence type="ECO:0000313" key="3">
    <source>
        <dbReference type="Proteomes" id="UP001497497"/>
    </source>
</evidence>
<gene>
    <name evidence="2" type="ORF">GSLYS_00011264001</name>
</gene>
<name>A0AAV2HTA3_LYMST</name>
<protein>
    <submittedName>
        <fullName evidence="2">Uncharacterized protein</fullName>
    </submittedName>
</protein>